<keyword evidence="3" id="KW-0472">Membrane</keyword>
<keyword evidence="3" id="KW-0997">Cell inner membrane</keyword>
<feature type="non-terminal residue" evidence="7">
    <location>
        <position position="184"/>
    </location>
</feature>
<evidence type="ECO:0000313" key="7">
    <source>
        <dbReference type="EMBL" id="RMT47880.1"/>
    </source>
</evidence>
<dbReference type="GO" id="GO:0005524">
    <property type="term" value="F:ATP binding"/>
    <property type="evidence" value="ECO:0007669"/>
    <property type="project" value="UniProtKB-KW"/>
</dbReference>
<dbReference type="AlphaFoldDB" id="A0A3M5LJF5"/>
<dbReference type="PROSITE" id="PS50893">
    <property type="entry name" value="ABC_TRANSPORTER_2"/>
    <property type="match status" value="1"/>
</dbReference>
<name>A0A3M5LJF5_PSESX</name>
<reference evidence="7 8" key="1">
    <citation type="submission" date="2018-08" db="EMBL/GenBank/DDBJ databases">
        <title>Recombination of ecologically and evolutionarily significant loci maintains genetic cohesion in the Pseudomonas syringae species complex.</title>
        <authorList>
            <person name="Dillon M."/>
            <person name="Thakur S."/>
            <person name="Almeida R.N.D."/>
            <person name="Weir B.S."/>
            <person name="Guttman D.S."/>
        </authorList>
    </citation>
    <scope>NUCLEOTIDE SEQUENCE [LARGE SCALE GENOMIC DNA]</scope>
    <source>
        <strain evidence="7 8">ICMP 16926</strain>
    </source>
</reference>
<keyword evidence="3" id="KW-1003">Cell membrane</keyword>
<dbReference type="Pfam" id="PF00005">
    <property type="entry name" value="ABC_tran"/>
    <property type="match status" value="1"/>
</dbReference>
<keyword evidence="5" id="KW-0067">ATP-binding</keyword>
<dbReference type="PANTHER" id="PTHR43166">
    <property type="entry name" value="AMINO ACID IMPORT ATP-BINDING PROTEIN"/>
    <property type="match status" value="1"/>
</dbReference>
<evidence type="ECO:0000256" key="1">
    <source>
        <dbReference type="ARBA" id="ARBA00004417"/>
    </source>
</evidence>
<evidence type="ECO:0000256" key="5">
    <source>
        <dbReference type="ARBA" id="ARBA00022840"/>
    </source>
</evidence>
<dbReference type="InterPro" id="IPR027417">
    <property type="entry name" value="P-loop_NTPase"/>
</dbReference>
<gene>
    <name evidence="7" type="ORF">ALP48_04832</name>
</gene>
<dbReference type="RefSeq" id="WP_135007356.1">
    <property type="nucleotide sequence ID" value="NZ_RBTH01000128.1"/>
</dbReference>
<proteinExistence type="predicted"/>
<dbReference type="GO" id="GO:0005886">
    <property type="term" value="C:plasma membrane"/>
    <property type="evidence" value="ECO:0007669"/>
    <property type="project" value="UniProtKB-SubCell"/>
</dbReference>
<evidence type="ECO:0000256" key="3">
    <source>
        <dbReference type="ARBA" id="ARBA00022519"/>
    </source>
</evidence>
<dbReference type="EMBL" id="RBTH01000128">
    <property type="protein sequence ID" value="RMT47880.1"/>
    <property type="molecule type" value="Genomic_DNA"/>
</dbReference>
<protein>
    <submittedName>
        <fullName evidence="7">Arginine/lysine/ornithine ABC-type transport system</fullName>
    </submittedName>
</protein>
<organism evidence="7 8">
    <name type="scientific">Pseudomonas syringae pv. solidagae</name>
    <dbReference type="NCBI Taxonomy" id="264458"/>
    <lineage>
        <taxon>Bacteria</taxon>
        <taxon>Pseudomonadati</taxon>
        <taxon>Pseudomonadota</taxon>
        <taxon>Gammaproteobacteria</taxon>
        <taxon>Pseudomonadales</taxon>
        <taxon>Pseudomonadaceae</taxon>
        <taxon>Pseudomonas</taxon>
        <taxon>Pseudomonas syringae</taxon>
    </lineage>
</organism>
<dbReference type="Proteomes" id="UP000268096">
    <property type="component" value="Unassembled WGS sequence"/>
</dbReference>
<keyword evidence="4" id="KW-0547">Nucleotide-binding</keyword>
<dbReference type="GO" id="GO:0016887">
    <property type="term" value="F:ATP hydrolysis activity"/>
    <property type="evidence" value="ECO:0007669"/>
    <property type="project" value="InterPro"/>
</dbReference>
<evidence type="ECO:0000259" key="6">
    <source>
        <dbReference type="PROSITE" id="PS50893"/>
    </source>
</evidence>
<keyword evidence="2" id="KW-0813">Transport</keyword>
<feature type="domain" description="ABC transporter" evidence="6">
    <location>
        <begin position="4"/>
        <end position="184"/>
    </location>
</feature>
<dbReference type="InterPro" id="IPR050086">
    <property type="entry name" value="MetN_ABC_transporter-like"/>
</dbReference>
<sequence length="184" mass="20331">MYKLTIDGLHKSYGDNHVLKGVSLKASSGDVICLIGASGSGKSTFLRCINFLEQPSDGAMSLDGKQVRMVSDKDGMRVADPDELQRIRTRLAMVFQHFNLWAHMTVLENITMAPRRVLGVPKAEAEARARKYLEKVGLPERVADQYPAFLSGGQQQRVAIARALAMEPEIMLFDEPTSALDPEL</sequence>
<dbReference type="PANTHER" id="PTHR43166:SF15">
    <property type="entry name" value="HISTIDINE TRANSPORT ATP-BINDING PROTEIN HISP"/>
    <property type="match status" value="1"/>
</dbReference>
<dbReference type="InterPro" id="IPR003439">
    <property type="entry name" value="ABC_transporter-like_ATP-bd"/>
</dbReference>
<dbReference type="Gene3D" id="3.40.50.300">
    <property type="entry name" value="P-loop containing nucleotide triphosphate hydrolases"/>
    <property type="match status" value="1"/>
</dbReference>
<evidence type="ECO:0000313" key="8">
    <source>
        <dbReference type="Proteomes" id="UP000268096"/>
    </source>
</evidence>
<evidence type="ECO:0000256" key="4">
    <source>
        <dbReference type="ARBA" id="ARBA00022741"/>
    </source>
</evidence>
<accession>A0A3M5LJF5</accession>
<dbReference type="PROSITE" id="PS00211">
    <property type="entry name" value="ABC_TRANSPORTER_1"/>
    <property type="match status" value="1"/>
</dbReference>
<dbReference type="InterPro" id="IPR017871">
    <property type="entry name" value="ABC_transporter-like_CS"/>
</dbReference>
<dbReference type="SUPFAM" id="SSF52540">
    <property type="entry name" value="P-loop containing nucleoside triphosphate hydrolases"/>
    <property type="match status" value="1"/>
</dbReference>
<comment type="subcellular location">
    <subcellularLocation>
        <location evidence="1">Cell inner membrane</location>
        <topology evidence="1">Peripheral membrane protein</topology>
    </subcellularLocation>
</comment>
<comment type="caution">
    <text evidence="7">The sequence shown here is derived from an EMBL/GenBank/DDBJ whole genome shotgun (WGS) entry which is preliminary data.</text>
</comment>
<evidence type="ECO:0000256" key="2">
    <source>
        <dbReference type="ARBA" id="ARBA00022448"/>
    </source>
</evidence>